<evidence type="ECO:0000256" key="8">
    <source>
        <dbReference type="ARBA" id="ARBA00023273"/>
    </source>
</evidence>
<dbReference type="CDD" id="cd07619">
    <property type="entry name" value="BAR_Rich2"/>
    <property type="match status" value="1"/>
</dbReference>
<evidence type="ECO:0000256" key="9">
    <source>
        <dbReference type="ARBA" id="ARBA00034106"/>
    </source>
</evidence>
<dbReference type="InterPro" id="IPR047165">
    <property type="entry name" value="RHG17/44/SH3BP1-like"/>
</dbReference>
<comment type="subcellular location">
    <subcellularLocation>
        <location evidence="2">Cell projection</location>
        <location evidence="2">Dendrite</location>
    </subcellularLocation>
    <subcellularLocation>
        <location evidence="3">Cell projection</location>
        <location evidence="3">Dendritic spine</location>
    </subcellularLocation>
    <subcellularLocation>
        <location evidence="9">Presynapse</location>
    </subcellularLocation>
    <subcellularLocation>
        <location evidence="1">Recycling endosome</location>
    </subcellularLocation>
</comment>
<feature type="compositionally biased region" description="Basic and acidic residues" evidence="15">
    <location>
        <begin position="476"/>
        <end position="489"/>
    </location>
</feature>
<dbReference type="GO" id="GO:0005096">
    <property type="term" value="F:GTPase activator activity"/>
    <property type="evidence" value="ECO:0007669"/>
    <property type="project" value="UniProtKB-KW"/>
</dbReference>
<dbReference type="SUPFAM" id="SSF48350">
    <property type="entry name" value="GTPase activation domain, GAP"/>
    <property type="match status" value="1"/>
</dbReference>
<feature type="region of interest" description="Disordered" evidence="15">
    <location>
        <begin position="526"/>
        <end position="578"/>
    </location>
</feature>
<name>G1KU85_ANOCA</name>
<keyword evidence="5" id="KW-0597">Phosphoprotein</keyword>
<comment type="function">
    <text evidence="10">GTPase-activating protein (GAP) that stimulates the GTPase activity of Rho-type GTPases. Thereby, controls Rho-type GTPases cycling between their active GTP-bound and inactive GDP-bound states. Acts as a GAP at least for CDC42 and RAC1. In neurons, is involved in dendritic spine formation and synaptic plasticity in a specific RAC1-GAP activity. Limits the initiation of exploratory dendritic filopodia. Recruited to actin-patches that seed filopodia, binds specifically to plasma membrane sections that are deformed inward by acto-myosin mediated contractile forces. Acts through GAP activity on RAC1 to reduce actin polymerization necessary for filopodia formation. In association with SHANK3, promotes GRIA1 exocytosis from recycling endosomes and spine morphological changes associated to long-term potentiation.</text>
</comment>
<dbReference type="STRING" id="28377.ENSACAP00000017367"/>
<feature type="compositionally biased region" description="Polar residues" evidence="15">
    <location>
        <begin position="549"/>
        <end position="561"/>
    </location>
</feature>
<feature type="region of interest" description="Disordered" evidence="15">
    <location>
        <begin position="616"/>
        <end position="760"/>
    </location>
</feature>
<dbReference type="Ensembl" id="ENSACAT00000017708.3">
    <property type="protein sequence ID" value="ENSACAP00000017367.3"/>
    <property type="gene ID" value="ENSACAG00000017636.3"/>
</dbReference>
<reference evidence="18 19" key="1">
    <citation type="submission" date="2009-12" db="EMBL/GenBank/DDBJ databases">
        <title>The Genome Sequence of Anolis carolinensis (Green Anole Lizard).</title>
        <authorList>
            <consortium name="The Genome Sequencing Platform"/>
            <person name="Di Palma F."/>
            <person name="Alfoldi J."/>
            <person name="Heiman D."/>
            <person name="Young S."/>
            <person name="Grabherr M."/>
            <person name="Johnson J."/>
            <person name="Lander E.S."/>
            <person name="Lindblad-Toh K."/>
        </authorList>
    </citation>
    <scope>NUCLEOTIDE SEQUENCE [LARGE SCALE GENOMIC DNA]</scope>
    <source>
        <strain evidence="18 19">JBL SC #1</strain>
    </source>
</reference>
<evidence type="ECO:0000313" key="18">
    <source>
        <dbReference type="Ensembl" id="ENSACAP00000017367.3"/>
    </source>
</evidence>
<gene>
    <name evidence="18" type="primary">arhgap44</name>
</gene>
<dbReference type="GO" id="GO:0055037">
    <property type="term" value="C:recycling endosome"/>
    <property type="evidence" value="ECO:0007669"/>
    <property type="project" value="UniProtKB-SubCell"/>
</dbReference>
<feature type="domain" description="Rho-GAP" evidence="16">
    <location>
        <begin position="255"/>
        <end position="445"/>
    </location>
</feature>
<dbReference type="InterPro" id="IPR008936">
    <property type="entry name" value="Rho_GTPase_activation_prot"/>
</dbReference>
<dbReference type="Pfam" id="PF03114">
    <property type="entry name" value="BAR"/>
    <property type="match status" value="1"/>
</dbReference>
<sequence length="760" mass="83034">MKKQFNRMRQLANQTVGRAEKTEVLSDDLLQVEKRLELVKQVSHSTHKKLTACLQGQQGSDSDKRSKKLPLTSLAQCLMEGSAILGDDSLLGKMLKLCGEAEDKLAQELIHFELEVERDVIEPLFVLAEVEIPNIQKQRKHLAKLVLDMDSSKTRWQQSAKSSGLSSNLQPTGAKADALREEMEEAANRVEICRDQLSADMYNFVAKEIDYANYFQTLIEVQAEYHRKSLALLQNVLPQIKAQQEAWIEKPSFGKPLEEHLSVSGREIAFPIEACVTMLLECGMQEEGLFRVAPSASKLKKLKAALDCCVVDVQEYSADPHAIAGALKSYLRELPEPLMTFELYEEWIQASNIQDQDKRLQALWNALEKLPKASHSNLRYLIKFLANLTEYQDTNKMTPSNIAIVLGPNLLWPQAEGNITEMMATVSLQIVAIIEPLIQHADWFFPGDIEFNLTGNYGSPVHVNHNANYNSMPSPDMDHADRKHPDQTRRPLSVATDNMMLEFYKKDGMGVRVMDTSWVARRGTTVVRKASSTPPAMQPPAPPSDLAATPQSPIPEQSFDISATPSPTPSSFGFPPGAERASALKTKELSPVSGPKGSPTCGPVIPCGVAIQQSLGPTQQLSTEQSPHTLRKVSKKLAPIPAKVPYGQSSGMSDQSTGQPSPASLSPTPPSTPSPYGLSYPQGYSLGSGPLSPAAAPSLSSPPSLTSTLTKSRPTPKPRQRPTLPPPQPPTSNASGSSPQSTEHTILDGMSPGESMSTAV</sequence>
<keyword evidence="4" id="KW-0343">GTPase activation</keyword>
<dbReference type="InterPro" id="IPR000198">
    <property type="entry name" value="RhoGAP_dom"/>
</dbReference>
<dbReference type="PROSITE" id="PS51021">
    <property type="entry name" value="BAR"/>
    <property type="match status" value="1"/>
</dbReference>
<dbReference type="SUPFAM" id="SSF103657">
    <property type="entry name" value="BAR/IMD domain-like"/>
    <property type="match status" value="1"/>
</dbReference>
<dbReference type="GO" id="GO:0007165">
    <property type="term" value="P:signal transduction"/>
    <property type="evidence" value="ECO:0007669"/>
    <property type="project" value="InterPro"/>
</dbReference>
<dbReference type="eggNOG" id="KOG4270">
    <property type="taxonomic scope" value="Eukaryota"/>
</dbReference>
<evidence type="ECO:0000259" key="16">
    <source>
        <dbReference type="PROSITE" id="PS50238"/>
    </source>
</evidence>
<keyword evidence="6" id="KW-0967">Endosome</keyword>
<dbReference type="InterPro" id="IPR004148">
    <property type="entry name" value="BAR_dom"/>
</dbReference>
<reference evidence="18" key="2">
    <citation type="submission" date="2025-08" db="UniProtKB">
        <authorList>
            <consortium name="Ensembl"/>
        </authorList>
    </citation>
    <scope>IDENTIFICATION</scope>
</reference>
<dbReference type="PANTHER" id="PTHR14130:SF13">
    <property type="entry name" value="RHO GTPASE-ACTIVATING PROTEIN 44"/>
    <property type="match status" value="1"/>
</dbReference>
<evidence type="ECO:0000256" key="7">
    <source>
        <dbReference type="ARBA" id="ARBA00023018"/>
    </source>
</evidence>
<dbReference type="GO" id="GO:0098793">
    <property type="term" value="C:presynapse"/>
    <property type="evidence" value="ECO:0007669"/>
    <property type="project" value="UniProtKB-SubCell"/>
</dbReference>
<evidence type="ECO:0000256" key="4">
    <source>
        <dbReference type="ARBA" id="ARBA00022468"/>
    </source>
</evidence>
<protein>
    <recommendedName>
        <fullName evidence="12">Rho GTPase-activating protein 44</fullName>
    </recommendedName>
    <alternativeName>
        <fullName evidence="13">Rho-type GTPase-activating protein RICH2</fullName>
    </alternativeName>
    <alternativeName>
        <fullName evidence="14">RhoGAP interacting with CIP4 homologs protein 2</fullName>
    </alternativeName>
</protein>
<evidence type="ECO:0000256" key="14">
    <source>
        <dbReference type="ARBA" id="ARBA00076927"/>
    </source>
</evidence>
<dbReference type="FunFam" id="1.10.555.10:FF:000001">
    <property type="entry name" value="Rho GTPase activating protein 44"/>
    <property type="match status" value="1"/>
</dbReference>
<dbReference type="SMART" id="SM00721">
    <property type="entry name" value="BAR"/>
    <property type="match status" value="1"/>
</dbReference>
<feature type="compositionally biased region" description="Low complexity" evidence="15">
    <location>
        <begin position="562"/>
        <end position="578"/>
    </location>
</feature>
<evidence type="ECO:0000256" key="10">
    <source>
        <dbReference type="ARBA" id="ARBA00059236"/>
    </source>
</evidence>
<dbReference type="Bgee" id="ENSACAG00000017636">
    <property type="expression patterns" value="Expressed in testis and 11 other cell types or tissues"/>
</dbReference>
<dbReference type="AlphaFoldDB" id="G1KU85"/>
<comment type="subunit">
    <text evidence="11">Interacts with BST2 (via cytoplasmic domain). Interacts (probably via PDZ-binding motif) with SHANK3 (via PDZ domain); the interaction takes place in dendritic spines and promotes GRIA1 exocytosis.</text>
</comment>
<dbReference type="FunFam" id="1.20.1270.60:FF:000018">
    <property type="entry name" value="Rho GTPase activating protein 44"/>
    <property type="match status" value="1"/>
</dbReference>
<evidence type="ECO:0000256" key="11">
    <source>
        <dbReference type="ARBA" id="ARBA00063387"/>
    </source>
</evidence>
<feature type="compositionally biased region" description="Polar residues" evidence="15">
    <location>
        <begin position="616"/>
        <end position="628"/>
    </location>
</feature>
<dbReference type="PROSITE" id="PS50238">
    <property type="entry name" value="RHOGAP"/>
    <property type="match status" value="1"/>
</dbReference>
<dbReference type="PANTHER" id="PTHR14130">
    <property type="entry name" value="3BP-1 RELATED RHOGAP"/>
    <property type="match status" value="1"/>
</dbReference>
<evidence type="ECO:0000256" key="1">
    <source>
        <dbReference type="ARBA" id="ARBA00004172"/>
    </source>
</evidence>
<evidence type="ECO:0000256" key="5">
    <source>
        <dbReference type="ARBA" id="ARBA00022553"/>
    </source>
</evidence>
<keyword evidence="8" id="KW-0966">Cell projection</keyword>
<feature type="domain" description="BAR" evidence="17">
    <location>
        <begin position="14"/>
        <end position="249"/>
    </location>
</feature>
<dbReference type="GeneTree" id="ENSGT00940000157296"/>
<dbReference type="GO" id="GO:0043197">
    <property type="term" value="C:dendritic spine"/>
    <property type="evidence" value="ECO:0007669"/>
    <property type="project" value="UniProtKB-SubCell"/>
</dbReference>
<dbReference type="SMART" id="SM00324">
    <property type="entry name" value="RhoGAP"/>
    <property type="match status" value="1"/>
</dbReference>
<proteinExistence type="predicted"/>
<dbReference type="HOGENOM" id="CLU_013806_0_0_1"/>
<feature type="compositionally biased region" description="Polar residues" evidence="15">
    <location>
        <begin position="733"/>
        <end position="744"/>
    </location>
</feature>
<reference evidence="18" key="3">
    <citation type="submission" date="2025-09" db="UniProtKB">
        <authorList>
            <consortium name="Ensembl"/>
        </authorList>
    </citation>
    <scope>IDENTIFICATION</scope>
</reference>
<dbReference type="Gene3D" id="1.20.1270.60">
    <property type="entry name" value="Arfaptin homology (AH) domain/BAR domain"/>
    <property type="match status" value="1"/>
</dbReference>
<evidence type="ECO:0000256" key="12">
    <source>
        <dbReference type="ARBA" id="ARBA00070278"/>
    </source>
</evidence>
<evidence type="ECO:0000256" key="15">
    <source>
        <dbReference type="SAM" id="MobiDB-lite"/>
    </source>
</evidence>
<evidence type="ECO:0000256" key="13">
    <source>
        <dbReference type="ARBA" id="ARBA00074989"/>
    </source>
</evidence>
<feature type="compositionally biased region" description="Polar residues" evidence="15">
    <location>
        <begin position="647"/>
        <end position="659"/>
    </location>
</feature>
<dbReference type="InterPro" id="IPR027267">
    <property type="entry name" value="AH/BAR_dom_sf"/>
</dbReference>
<dbReference type="Proteomes" id="UP000001646">
    <property type="component" value="Chromosome 2"/>
</dbReference>
<keyword evidence="19" id="KW-1185">Reference proteome</keyword>
<evidence type="ECO:0000256" key="3">
    <source>
        <dbReference type="ARBA" id="ARBA00004552"/>
    </source>
</evidence>
<evidence type="ECO:0000259" key="17">
    <source>
        <dbReference type="PROSITE" id="PS51021"/>
    </source>
</evidence>
<evidence type="ECO:0000256" key="6">
    <source>
        <dbReference type="ARBA" id="ARBA00022753"/>
    </source>
</evidence>
<evidence type="ECO:0000256" key="2">
    <source>
        <dbReference type="ARBA" id="ARBA00004279"/>
    </source>
</evidence>
<evidence type="ECO:0000313" key="19">
    <source>
        <dbReference type="Proteomes" id="UP000001646"/>
    </source>
</evidence>
<organism evidence="18 19">
    <name type="scientific">Anolis carolinensis</name>
    <name type="common">Green anole</name>
    <name type="synonym">American chameleon</name>
    <dbReference type="NCBI Taxonomy" id="28377"/>
    <lineage>
        <taxon>Eukaryota</taxon>
        <taxon>Metazoa</taxon>
        <taxon>Chordata</taxon>
        <taxon>Craniata</taxon>
        <taxon>Vertebrata</taxon>
        <taxon>Euteleostomi</taxon>
        <taxon>Lepidosauria</taxon>
        <taxon>Squamata</taxon>
        <taxon>Bifurcata</taxon>
        <taxon>Unidentata</taxon>
        <taxon>Episquamata</taxon>
        <taxon>Toxicofera</taxon>
        <taxon>Iguania</taxon>
        <taxon>Dactyloidae</taxon>
        <taxon>Anolis</taxon>
    </lineage>
</organism>
<keyword evidence="7" id="KW-0770">Synapse</keyword>
<feature type="region of interest" description="Disordered" evidence="15">
    <location>
        <begin position="466"/>
        <end position="492"/>
    </location>
</feature>
<feature type="compositionally biased region" description="Low complexity" evidence="15">
    <location>
        <begin position="674"/>
        <end position="713"/>
    </location>
</feature>
<dbReference type="Gene3D" id="1.10.555.10">
    <property type="entry name" value="Rho GTPase activation protein"/>
    <property type="match status" value="1"/>
</dbReference>
<accession>G1KU85</accession>
<dbReference type="Pfam" id="PF00620">
    <property type="entry name" value="RhoGAP"/>
    <property type="match status" value="1"/>
</dbReference>